<reference evidence="2 3" key="1">
    <citation type="submission" date="2021-08" db="EMBL/GenBank/DDBJ databases">
        <title>Draft Genome Sequence of Phanerochaete sordida strain YK-624.</title>
        <authorList>
            <person name="Mori T."/>
            <person name="Dohra H."/>
            <person name="Suzuki T."/>
            <person name="Kawagishi H."/>
            <person name="Hirai H."/>
        </authorList>
    </citation>
    <scope>NUCLEOTIDE SEQUENCE [LARGE SCALE GENOMIC DNA]</scope>
    <source>
        <strain evidence="2 3">YK-624</strain>
    </source>
</reference>
<protein>
    <submittedName>
        <fullName evidence="2">Uncharacterized protein</fullName>
    </submittedName>
</protein>
<gene>
    <name evidence="2" type="ORF">PsYK624_159840</name>
</gene>
<comment type="caution">
    <text evidence="2">The sequence shown here is derived from an EMBL/GenBank/DDBJ whole genome shotgun (WGS) entry which is preliminary data.</text>
</comment>
<dbReference type="EMBL" id="BPQB01000117">
    <property type="protein sequence ID" value="GJE99713.1"/>
    <property type="molecule type" value="Genomic_DNA"/>
</dbReference>
<sequence length="144" mass="14585">MSLPPDNSPVVDLCSPDMPQSMPPGLGRSRANPIVLDDGSGDDDDGFTNGVGTSHLPGSDAAGPSRLPRARARGSDLDVAVPGPSRLPGSDFTVSGPSHAAGPSRLPRARPRGSGFNVAGPSRPSDYDFSLGLGVGLGLGLKFQ</sequence>
<evidence type="ECO:0000313" key="2">
    <source>
        <dbReference type="EMBL" id="GJE99713.1"/>
    </source>
</evidence>
<evidence type="ECO:0000256" key="1">
    <source>
        <dbReference type="SAM" id="MobiDB-lite"/>
    </source>
</evidence>
<keyword evidence="3" id="KW-1185">Reference proteome</keyword>
<proteinExistence type="predicted"/>
<dbReference type="Proteomes" id="UP000703269">
    <property type="component" value="Unassembled WGS sequence"/>
</dbReference>
<evidence type="ECO:0000313" key="3">
    <source>
        <dbReference type="Proteomes" id="UP000703269"/>
    </source>
</evidence>
<name>A0A9P3GRG3_9APHY</name>
<dbReference type="AlphaFoldDB" id="A0A9P3GRG3"/>
<accession>A0A9P3GRG3</accession>
<organism evidence="2 3">
    <name type="scientific">Phanerochaete sordida</name>
    <dbReference type="NCBI Taxonomy" id="48140"/>
    <lineage>
        <taxon>Eukaryota</taxon>
        <taxon>Fungi</taxon>
        <taxon>Dikarya</taxon>
        <taxon>Basidiomycota</taxon>
        <taxon>Agaricomycotina</taxon>
        <taxon>Agaricomycetes</taxon>
        <taxon>Polyporales</taxon>
        <taxon>Phanerochaetaceae</taxon>
        <taxon>Phanerochaete</taxon>
    </lineage>
</organism>
<feature type="region of interest" description="Disordered" evidence="1">
    <location>
        <begin position="1"/>
        <end position="123"/>
    </location>
</feature>